<dbReference type="EMBL" id="GGEC01018471">
    <property type="protein sequence ID" value="MBW98954.1"/>
    <property type="molecule type" value="Transcribed_RNA"/>
</dbReference>
<organism evidence="1">
    <name type="scientific">Rhizophora mucronata</name>
    <name type="common">Asiatic mangrove</name>
    <dbReference type="NCBI Taxonomy" id="61149"/>
    <lineage>
        <taxon>Eukaryota</taxon>
        <taxon>Viridiplantae</taxon>
        <taxon>Streptophyta</taxon>
        <taxon>Embryophyta</taxon>
        <taxon>Tracheophyta</taxon>
        <taxon>Spermatophyta</taxon>
        <taxon>Magnoliopsida</taxon>
        <taxon>eudicotyledons</taxon>
        <taxon>Gunneridae</taxon>
        <taxon>Pentapetalae</taxon>
        <taxon>rosids</taxon>
        <taxon>fabids</taxon>
        <taxon>Malpighiales</taxon>
        <taxon>Rhizophoraceae</taxon>
        <taxon>Rhizophora</taxon>
    </lineage>
</organism>
<accession>A0A2P2JZQ5</accession>
<reference evidence="1" key="1">
    <citation type="submission" date="2018-02" db="EMBL/GenBank/DDBJ databases">
        <title>Rhizophora mucronata_Transcriptome.</title>
        <authorList>
            <person name="Meera S.P."/>
            <person name="Sreeshan A."/>
            <person name="Augustine A."/>
        </authorList>
    </citation>
    <scope>NUCLEOTIDE SEQUENCE</scope>
    <source>
        <tissue evidence="1">Leaf</tissue>
    </source>
</reference>
<sequence length="48" mass="5554">MARNDYLYYMYAVVTKISTLQFTHCCTNVLCSAIQENKVQLKEKLSCS</sequence>
<evidence type="ECO:0000313" key="1">
    <source>
        <dbReference type="EMBL" id="MBW98954.1"/>
    </source>
</evidence>
<proteinExistence type="predicted"/>
<dbReference type="AlphaFoldDB" id="A0A2P2JZQ5"/>
<name>A0A2P2JZQ5_RHIMU</name>
<protein>
    <submittedName>
        <fullName evidence="1">Uncharacterized protein</fullName>
    </submittedName>
</protein>